<organism evidence="2 3">
    <name type="scientific">Jeongeupia chitinilytica</name>
    <dbReference type="NCBI Taxonomy" id="1041641"/>
    <lineage>
        <taxon>Bacteria</taxon>
        <taxon>Pseudomonadati</taxon>
        <taxon>Pseudomonadota</taxon>
        <taxon>Betaproteobacteria</taxon>
        <taxon>Neisseriales</taxon>
        <taxon>Chitinibacteraceae</taxon>
        <taxon>Jeongeupia</taxon>
    </lineage>
</organism>
<protein>
    <submittedName>
        <fullName evidence="2">Uncharacterized protein</fullName>
    </submittedName>
</protein>
<dbReference type="RefSeq" id="WP_189459386.1">
    <property type="nucleotide sequence ID" value="NZ_BMYO01000003.1"/>
</dbReference>
<evidence type="ECO:0000256" key="1">
    <source>
        <dbReference type="SAM" id="MobiDB-lite"/>
    </source>
</evidence>
<accession>A0ABQ3GXS9</accession>
<feature type="compositionally biased region" description="Polar residues" evidence="1">
    <location>
        <begin position="18"/>
        <end position="31"/>
    </location>
</feature>
<proteinExistence type="predicted"/>
<sequence>MTWPAAHQSGKSPGKVCNVQSIRTYGHSEQQPPTPRNATIYALMVGDGLVVELMNPILAAGYRISNGIDTRFYVLKHVETARGNDGEHMRAAA</sequence>
<reference evidence="3" key="1">
    <citation type="journal article" date="2019" name="Int. J. Syst. Evol. Microbiol.">
        <title>The Global Catalogue of Microorganisms (GCM) 10K type strain sequencing project: providing services to taxonomists for standard genome sequencing and annotation.</title>
        <authorList>
            <consortium name="The Broad Institute Genomics Platform"/>
            <consortium name="The Broad Institute Genome Sequencing Center for Infectious Disease"/>
            <person name="Wu L."/>
            <person name="Ma J."/>
        </authorList>
    </citation>
    <scope>NUCLEOTIDE SEQUENCE [LARGE SCALE GENOMIC DNA]</scope>
    <source>
        <strain evidence="3">KCTC 23701</strain>
    </source>
</reference>
<comment type="caution">
    <text evidence="2">The sequence shown here is derived from an EMBL/GenBank/DDBJ whole genome shotgun (WGS) entry which is preliminary data.</text>
</comment>
<keyword evidence="3" id="KW-1185">Reference proteome</keyword>
<feature type="region of interest" description="Disordered" evidence="1">
    <location>
        <begin position="1"/>
        <end position="33"/>
    </location>
</feature>
<gene>
    <name evidence="2" type="ORF">GCM10007350_13150</name>
</gene>
<evidence type="ECO:0000313" key="3">
    <source>
        <dbReference type="Proteomes" id="UP000604737"/>
    </source>
</evidence>
<dbReference type="EMBL" id="BMYO01000003">
    <property type="protein sequence ID" value="GHD60310.1"/>
    <property type="molecule type" value="Genomic_DNA"/>
</dbReference>
<dbReference type="Proteomes" id="UP000604737">
    <property type="component" value="Unassembled WGS sequence"/>
</dbReference>
<name>A0ABQ3GXS9_9NEIS</name>
<evidence type="ECO:0000313" key="2">
    <source>
        <dbReference type="EMBL" id="GHD60310.1"/>
    </source>
</evidence>